<name>A0ABR3J2U0_9AGAR</name>
<sequence length="148" mass="17402">MYRRLVKQPPRLVRGCTPAAANIVRKILVKGPMKTQDIWQKVREEYPDVKTEVPPRFDKRGTLSGDKDSDPPYPDHAIRSVKYLKSVVLEHLAKTGEVEKFLRKFEGEELQKHYRDQAAANKLVAKRLKKPLRPGEWLWRLIEEQERF</sequence>
<proteinExistence type="predicted"/>
<keyword evidence="3" id="KW-1185">Reference proteome</keyword>
<evidence type="ECO:0000256" key="1">
    <source>
        <dbReference type="SAM" id="MobiDB-lite"/>
    </source>
</evidence>
<organism evidence="2 3">
    <name type="scientific">Hohenbuehelia grisea</name>
    <dbReference type="NCBI Taxonomy" id="104357"/>
    <lineage>
        <taxon>Eukaryota</taxon>
        <taxon>Fungi</taxon>
        <taxon>Dikarya</taxon>
        <taxon>Basidiomycota</taxon>
        <taxon>Agaricomycotina</taxon>
        <taxon>Agaricomycetes</taxon>
        <taxon>Agaricomycetidae</taxon>
        <taxon>Agaricales</taxon>
        <taxon>Pleurotineae</taxon>
        <taxon>Pleurotaceae</taxon>
        <taxon>Hohenbuehelia</taxon>
    </lineage>
</organism>
<feature type="region of interest" description="Disordered" evidence="1">
    <location>
        <begin position="50"/>
        <end position="75"/>
    </location>
</feature>
<accession>A0ABR3J2U0</accession>
<gene>
    <name evidence="2" type="ORF">HGRIS_009951</name>
</gene>
<comment type="caution">
    <text evidence="2">The sequence shown here is derived from an EMBL/GenBank/DDBJ whole genome shotgun (WGS) entry which is preliminary data.</text>
</comment>
<feature type="compositionally biased region" description="Basic and acidic residues" evidence="1">
    <location>
        <begin position="50"/>
        <end position="70"/>
    </location>
</feature>
<evidence type="ECO:0000313" key="3">
    <source>
        <dbReference type="Proteomes" id="UP001556367"/>
    </source>
</evidence>
<dbReference type="EMBL" id="JASNQZ010000012">
    <property type="protein sequence ID" value="KAL0949923.1"/>
    <property type="molecule type" value="Genomic_DNA"/>
</dbReference>
<evidence type="ECO:0000313" key="2">
    <source>
        <dbReference type="EMBL" id="KAL0949923.1"/>
    </source>
</evidence>
<dbReference type="Proteomes" id="UP001556367">
    <property type="component" value="Unassembled WGS sequence"/>
</dbReference>
<reference evidence="3" key="1">
    <citation type="submission" date="2024-06" db="EMBL/GenBank/DDBJ databases">
        <title>Multi-omics analyses provide insights into the biosynthesis of the anticancer antibiotic pleurotin in Hohenbuehelia grisea.</title>
        <authorList>
            <person name="Weaver J.A."/>
            <person name="Alberti F."/>
        </authorList>
    </citation>
    <scope>NUCLEOTIDE SEQUENCE [LARGE SCALE GENOMIC DNA]</scope>
    <source>
        <strain evidence="3">T-177</strain>
    </source>
</reference>
<protein>
    <submittedName>
        <fullName evidence="2">Uncharacterized protein</fullName>
    </submittedName>
</protein>